<dbReference type="RefSeq" id="WP_014811316.1">
    <property type="nucleotide sequence ID" value="NC_018025.1"/>
</dbReference>
<feature type="compositionally biased region" description="Pro residues" evidence="1">
    <location>
        <begin position="47"/>
        <end position="57"/>
    </location>
</feature>
<dbReference type="HOGENOM" id="CLU_1501204_0_0_7"/>
<dbReference type="InterPro" id="IPR025961">
    <property type="entry name" value="Metal_resist"/>
</dbReference>
<sequence>MKKSAIVLVLAILFTASVTCLPAFAEPPAPHQGPPPPHGGAFFGGHPGPPPGPPPPHMGGGFGLWDAPPPLMEKLQLTDDQRKQMRQAYVDFQDKTRKTRNALMGLHDEKRTMLISGKIDQAKLAKIDEDITKLSSEVMAEELLMKRQHLAKLTPEQVNLLADFLAKKEMKHGPKMRGR</sequence>
<reference evidence="4" key="1">
    <citation type="submission" date="2012-06" db="EMBL/GenBank/DDBJ databases">
        <title>Complete sequence of chromosome of Desulfomonile tiedjei DSM 6799.</title>
        <authorList>
            <person name="Lucas S."/>
            <person name="Copeland A."/>
            <person name="Lapidus A."/>
            <person name="Glavina del Rio T."/>
            <person name="Dalin E."/>
            <person name="Tice H."/>
            <person name="Bruce D."/>
            <person name="Goodwin L."/>
            <person name="Pitluck S."/>
            <person name="Peters L."/>
            <person name="Ovchinnikova G."/>
            <person name="Zeytun A."/>
            <person name="Lu M."/>
            <person name="Kyrpides N."/>
            <person name="Mavromatis K."/>
            <person name="Ivanova N."/>
            <person name="Brettin T."/>
            <person name="Detter J.C."/>
            <person name="Han C."/>
            <person name="Larimer F."/>
            <person name="Land M."/>
            <person name="Hauser L."/>
            <person name="Markowitz V."/>
            <person name="Cheng J.-F."/>
            <person name="Hugenholtz P."/>
            <person name="Woyke T."/>
            <person name="Wu D."/>
            <person name="Spring S."/>
            <person name="Schroeder M."/>
            <person name="Brambilla E."/>
            <person name="Klenk H.-P."/>
            <person name="Eisen J.A."/>
        </authorList>
    </citation>
    <scope>NUCLEOTIDE SEQUENCE [LARGE SCALE GENOMIC DNA]</scope>
    <source>
        <strain evidence="4">ATCC 49306 / DSM 6799 / DCB-1</strain>
    </source>
</reference>
<dbReference type="AlphaFoldDB" id="I4C9E4"/>
<name>I4C9E4_DESTA</name>
<feature type="compositionally biased region" description="Pro residues" evidence="1">
    <location>
        <begin position="29"/>
        <end position="38"/>
    </location>
</feature>
<evidence type="ECO:0000313" key="4">
    <source>
        <dbReference type="Proteomes" id="UP000006055"/>
    </source>
</evidence>
<proteinExistence type="predicted"/>
<evidence type="ECO:0000256" key="2">
    <source>
        <dbReference type="SAM" id="SignalP"/>
    </source>
</evidence>
<organism evidence="3 4">
    <name type="scientific">Desulfomonile tiedjei (strain ATCC 49306 / DSM 6799 / DCB-1)</name>
    <dbReference type="NCBI Taxonomy" id="706587"/>
    <lineage>
        <taxon>Bacteria</taxon>
        <taxon>Pseudomonadati</taxon>
        <taxon>Thermodesulfobacteriota</taxon>
        <taxon>Desulfomonilia</taxon>
        <taxon>Desulfomonilales</taxon>
        <taxon>Desulfomonilaceae</taxon>
        <taxon>Desulfomonile</taxon>
    </lineage>
</organism>
<feature type="chain" id="PRO_5003687079" evidence="2">
    <location>
        <begin position="26"/>
        <end position="179"/>
    </location>
</feature>
<dbReference type="Gene3D" id="1.20.120.1490">
    <property type="match status" value="1"/>
</dbReference>
<feature type="region of interest" description="Disordered" evidence="1">
    <location>
        <begin position="29"/>
        <end position="65"/>
    </location>
</feature>
<dbReference type="Proteomes" id="UP000006055">
    <property type="component" value="Chromosome"/>
</dbReference>
<dbReference type="Pfam" id="PF13801">
    <property type="entry name" value="Metal_resist"/>
    <property type="match status" value="1"/>
</dbReference>
<dbReference type="eggNOG" id="COG3678">
    <property type="taxonomic scope" value="Bacteria"/>
</dbReference>
<protein>
    <submittedName>
        <fullName evidence="3">P pilus assembly/Cpx signaling pathway, periplasmic inhibitor/zinc-resistance associated protein</fullName>
    </submittedName>
</protein>
<evidence type="ECO:0000256" key="1">
    <source>
        <dbReference type="SAM" id="MobiDB-lite"/>
    </source>
</evidence>
<keyword evidence="4" id="KW-1185">Reference proteome</keyword>
<evidence type="ECO:0000313" key="3">
    <source>
        <dbReference type="EMBL" id="AFM26185.1"/>
    </source>
</evidence>
<accession>I4C9E4</accession>
<dbReference type="KEGG" id="dti:Desti_3535"/>
<gene>
    <name evidence="3" type="ordered locus">Desti_3535</name>
</gene>
<dbReference type="STRING" id="706587.Desti_3535"/>
<feature type="signal peptide" evidence="2">
    <location>
        <begin position="1"/>
        <end position="25"/>
    </location>
</feature>
<dbReference type="EMBL" id="CP003360">
    <property type="protein sequence ID" value="AFM26185.1"/>
    <property type="molecule type" value="Genomic_DNA"/>
</dbReference>
<keyword evidence="2" id="KW-0732">Signal</keyword>